<dbReference type="Pfam" id="PF12728">
    <property type="entry name" value="HTH_17"/>
    <property type="match status" value="1"/>
</dbReference>
<feature type="domain" description="Helix-turn-helix" evidence="2">
    <location>
        <begin position="9"/>
        <end position="58"/>
    </location>
</feature>
<proteinExistence type="predicted"/>
<dbReference type="EMBL" id="SPKJ01000042">
    <property type="protein sequence ID" value="MYZ48594.1"/>
    <property type="molecule type" value="Genomic_DNA"/>
</dbReference>
<dbReference type="OrthoDB" id="9805928at2"/>
<dbReference type="InterPro" id="IPR010093">
    <property type="entry name" value="SinI_DNA-bd"/>
</dbReference>
<protein>
    <submittedName>
        <fullName evidence="3">Helix-turn-helix domain-containing protein</fullName>
    </submittedName>
</protein>
<dbReference type="AlphaFoldDB" id="A0A964T579"/>
<dbReference type="PANTHER" id="PTHR38431:SF1">
    <property type="entry name" value="BLL2305 PROTEIN"/>
    <property type="match status" value="1"/>
</dbReference>
<dbReference type="InterPro" id="IPR024370">
    <property type="entry name" value="PBP_domain"/>
</dbReference>
<dbReference type="Gene3D" id="3.40.190.10">
    <property type="entry name" value="Periplasmic binding protein-like II"/>
    <property type="match status" value="1"/>
</dbReference>
<dbReference type="GO" id="GO:0003677">
    <property type="term" value="F:DNA binding"/>
    <property type="evidence" value="ECO:0007669"/>
    <property type="project" value="InterPro"/>
</dbReference>
<evidence type="ECO:0000313" key="4">
    <source>
        <dbReference type="Proteomes" id="UP000773614"/>
    </source>
</evidence>
<feature type="domain" description="PBP" evidence="1">
    <location>
        <begin position="86"/>
        <end position="267"/>
    </location>
</feature>
<keyword evidence="4" id="KW-1185">Reference proteome</keyword>
<organism evidence="3 4">
    <name type="scientific">Propylenella binzhouense</name>
    <dbReference type="NCBI Taxonomy" id="2555902"/>
    <lineage>
        <taxon>Bacteria</taxon>
        <taxon>Pseudomonadati</taxon>
        <taxon>Pseudomonadota</taxon>
        <taxon>Alphaproteobacteria</taxon>
        <taxon>Hyphomicrobiales</taxon>
        <taxon>Propylenellaceae</taxon>
        <taxon>Propylenella</taxon>
    </lineage>
</organism>
<comment type="caution">
    <text evidence="3">The sequence shown here is derived from an EMBL/GenBank/DDBJ whole genome shotgun (WGS) entry which is preliminary data.</text>
</comment>
<dbReference type="Pfam" id="PF12727">
    <property type="entry name" value="PBP_like"/>
    <property type="match status" value="1"/>
</dbReference>
<name>A0A964T579_9HYPH</name>
<dbReference type="Proteomes" id="UP000773614">
    <property type="component" value="Unassembled WGS sequence"/>
</dbReference>
<evidence type="ECO:0000259" key="2">
    <source>
        <dbReference type="Pfam" id="PF12728"/>
    </source>
</evidence>
<sequence length="298" mass="32770">MAAHVDTEFMTTREVADLLRLKERRVYDLAAAGQIPCTRAVGKLLFQRSRIEAWLASHDSSPGAAPAPACVLLGSHDPLLDWAVRESRCGIATFFDGSLDGLDRFQRNEGIATGLHVRRRADEDWNVPLVRDRFAARDVVLVEWAWRERGFLVAPGNPKRIEGAAHLASARVVPRQEQAGSQILLLDLLAAAGIDPATIDFVHAARTESDAASAVAEGSADAAFGLRSVARQYRLDFVPVLRERFDLLVSRPDWFEEPFQRFLAFLRTDLFAERLAASPGYDASGLGRVHFNAGRAAG</sequence>
<dbReference type="InterPro" id="IPR041657">
    <property type="entry name" value="HTH_17"/>
</dbReference>
<evidence type="ECO:0000259" key="1">
    <source>
        <dbReference type="Pfam" id="PF12727"/>
    </source>
</evidence>
<accession>A0A964T579</accession>
<reference evidence="3" key="1">
    <citation type="submission" date="2019-03" db="EMBL/GenBank/DDBJ databases">
        <title>Afifella sp. nov., isolated from activated sludge.</title>
        <authorList>
            <person name="Li Q."/>
            <person name="Liu Y."/>
        </authorList>
    </citation>
    <scope>NUCLEOTIDE SEQUENCE</scope>
    <source>
        <strain evidence="3">L72</strain>
    </source>
</reference>
<dbReference type="SUPFAM" id="SSF53850">
    <property type="entry name" value="Periplasmic binding protein-like II"/>
    <property type="match status" value="1"/>
</dbReference>
<evidence type="ECO:0000313" key="3">
    <source>
        <dbReference type="EMBL" id="MYZ48594.1"/>
    </source>
</evidence>
<dbReference type="PANTHER" id="PTHR38431">
    <property type="entry name" value="BLL2305 PROTEIN"/>
    <property type="match status" value="1"/>
</dbReference>
<gene>
    <name evidence="3" type="ORF">E4O86_12820</name>
</gene>
<dbReference type="NCBIfam" id="TIGR01764">
    <property type="entry name" value="excise"/>
    <property type="match status" value="1"/>
</dbReference>